<dbReference type="OrthoDB" id="3247158at2759"/>
<dbReference type="Proteomes" id="UP000054408">
    <property type="component" value="Unassembled WGS sequence"/>
</dbReference>
<dbReference type="Pfam" id="PF14608">
    <property type="entry name" value="zf-CCCH_2"/>
    <property type="match status" value="2"/>
</dbReference>
<dbReference type="SUPFAM" id="SSF160443">
    <property type="entry name" value="SMR domain-like"/>
    <property type="match status" value="1"/>
</dbReference>
<dbReference type="GO" id="GO:0008270">
    <property type="term" value="F:zinc ion binding"/>
    <property type="evidence" value="ECO:0007669"/>
    <property type="project" value="UniProtKB-KW"/>
</dbReference>
<dbReference type="SMART" id="SM00463">
    <property type="entry name" value="SMR"/>
    <property type="match status" value="1"/>
</dbReference>
<reference evidence="8 9" key="1">
    <citation type="submission" date="2010-05" db="EMBL/GenBank/DDBJ databases">
        <title>The Genome Sequence of Thecamonas trahens ATCC 50062.</title>
        <authorList>
            <consortium name="The Broad Institute Genome Sequencing Platform"/>
            <person name="Russ C."/>
            <person name="Cuomo C."/>
            <person name="Shea T."/>
            <person name="Young S.K."/>
            <person name="Zeng Q."/>
            <person name="Koehrsen M."/>
            <person name="Haas B."/>
            <person name="Borodovsky M."/>
            <person name="Guigo R."/>
            <person name="Alvarado L."/>
            <person name="Berlin A."/>
            <person name="Bochicchio J."/>
            <person name="Borenstein D."/>
            <person name="Chapman S."/>
            <person name="Chen Z."/>
            <person name="Freedman E."/>
            <person name="Gellesch M."/>
            <person name="Goldberg J."/>
            <person name="Griggs A."/>
            <person name="Gujja S."/>
            <person name="Heilman E."/>
            <person name="Heiman D."/>
            <person name="Hepburn T."/>
            <person name="Howarth C."/>
            <person name="Jen D."/>
            <person name="Larson L."/>
            <person name="Mehta T."/>
            <person name="Park D."/>
            <person name="Pearson M."/>
            <person name="Roberts A."/>
            <person name="Saif S."/>
            <person name="Shenoy N."/>
            <person name="Sisk P."/>
            <person name="Stolte C."/>
            <person name="Sykes S."/>
            <person name="Thomson T."/>
            <person name="Walk T."/>
            <person name="White J."/>
            <person name="Yandava C."/>
            <person name="Burger G."/>
            <person name="Gray M.W."/>
            <person name="Holland P.W.H."/>
            <person name="King N."/>
            <person name="Lang F.B.F."/>
            <person name="Roger A.J."/>
            <person name="Ruiz-Trillo I."/>
            <person name="Lander E."/>
            <person name="Nusbaum C."/>
        </authorList>
    </citation>
    <scope>NUCLEOTIDE SEQUENCE [LARGE SCALE GENOMIC DNA]</scope>
    <source>
        <strain evidence="8 9">ATCC 50062</strain>
    </source>
</reference>
<dbReference type="eggNOG" id="KOG2401">
    <property type="taxonomic scope" value="Eukaryota"/>
</dbReference>
<evidence type="ECO:0000256" key="3">
    <source>
        <dbReference type="ARBA" id="ARBA00022833"/>
    </source>
</evidence>
<accession>A0A0L0DDV3</accession>
<feature type="zinc finger region" description="C3H1-type" evidence="4">
    <location>
        <begin position="175"/>
        <end position="202"/>
    </location>
</feature>
<dbReference type="PANTHER" id="PTHR46651">
    <property type="entry name" value="POLYADENYLATE-BINDING PROTEIN-INTERACTING PROTEIN 7"/>
    <property type="match status" value="1"/>
</dbReference>
<feature type="region of interest" description="Disordered" evidence="5">
    <location>
        <begin position="1"/>
        <end position="20"/>
    </location>
</feature>
<evidence type="ECO:0000256" key="5">
    <source>
        <dbReference type="SAM" id="MobiDB-lite"/>
    </source>
</evidence>
<dbReference type="PROSITE" id="PS50103">
    <property type="entry name" value="ZF_C3H1"/>
    <property type="match status" value="1"/>
</dbReference>
<dbReference type="STRING" id="461836.A0A0L0DDV3"/>
<feature type="domain" description="C3H1-type" evidence="6">
    <location>
        <begin position="175"/>
        <end position="202"/>
    </location>
</feature>
<organism evidence="8 9">
    <name type="scientific">Thecamonas trahens ATCC 50062</name>
    <dbReference type="NCBI Taxonomy" id="461836"/>
    <lineage>
        <taxon>Eukaryota</taxon>
        <taxon>Apusozoa</taxon>
        <taxon>Apusomonadida</taxon>
        <taxon>Apusomonadidae</taxon>
        <taxon>Thecamonas</taxon>
    </lineage>
</organism>
<keyword evidence="3 4" id="KW-0862">Zinc</keyword>
<evidence type="ECO:0000259" key="7">
    <source>
        <dbReference type="PROSITE" id="PS50828"/>
    </source>
</evidence>
<dbReference type="InterPro" id="IPR013899">
    <property type="entry name" value="DUF1771"/>
</dbReference>
<protein>
    <recommendedName>
        <fullName evidence="10">Smr domain-containing protein</fullName>
    </recommendedName>
</protein>
<keyword evidence="1 4" id="KW-0479">Metal-binding</keyword>
<proteinExistence type="predicted"/>
<name>A0A0L0DDV3_THETB</name>
<dbReference type="Gene3D" id="3.30.1370.210">
    <property type="match status" value="1"/>
</dbReference>
<dbReference type="SMART" id="SM00356">
    <property type="entry name" value="ZnF_C3H1"/>
    <property type="match status" value="2"/>
</dbReference>
<dbReference type="RefSeq" id="XP_013757912.1">
    <property type="nucleotide sequence ID" value="XM_013902458.1"/>
</dbReference>
<dbReference type="SMART" id="SM01162">
    <property type="entry name" value="DUF1771"/>
    <property type="match status" value="1"/>
</dbReference>
<gene>
    <name evidence="8" type="ORF">AMSG_05509</name>
</gene>
<dbReference type="OMA" id="CEFSHNI"/>
<dbReference type="Pfam" id="PF08590">
    <property type="entry name" value="DUF1771"/>
    <property type="match status" value="1"/>
</dbReference>
<sequence>MPSIRAAAAEVALSSSLSASSPVFVPSVASTAPSTNSPSRPRAATTTSTVHVFHSPTTRSPIQRTPTHSPQMSSPPQQQQQQQQQPPPPRPAEEPAADDIMMLCAQFPDFDPEYISDIYAEAAESRLAAADTLAQMNFYRSHLHAQGRGPAPARRVCRYYQEGGCYRSDCAFVHTDTQLSCSYWLVGSCMKGAECAFLHGLDDSHRDELDDMLASQEAAAREASEAATAAALDDAFFAPAPAPAHDAPPVPSMASKLKRAKLGEEFPRVNAGVIDEIFEAHGYNYDATKAALMAEHADGFVEVSDVVGGSRAGGRSASKRTKAKSMPWLETGDALAALYASERATAEDLARTRNHYLQQSAAAFRAGDKALAKDLSRKGRAIEDQMHEAHAIAARNIFAARNPPSLLESKKVIDLHGLHPDEAVDHLSAVLDSLIASGIMAYVLVVTGTGHHNALAKNGLVEPAVADYLAESGLVYSDASVDGRGGCLRVSLPRPDRSVRTGRHHGGKR</sequence>
<dbReference type="InterPro" id="IPR002625">
    <property type="entry name" value="Smr_dom"/>
</dbReference>
<dbReference type="InterPro" id="IPR053242">
    <property type="entry name" value="PAM2-like_domain"/>
</dbReference>
<evidence type="ECO:0000256" key="4">
    <source>
        <dbReference type="PROSITE-ProRule" id="PRU00723"/>
    </source>
</evidence>
<evidence type="ECO:0000313" key="9">
    <source>
        <dbReference type="Proteomes" id="UP000054408"/>
    </source>
</evidence>
<dbReference type="Pfam" id="PF01713">
    <property type="entry name" value="Smr"/>
    <property type="match status" value="1"/>
</dbReference>
<feature type="region of interest" description="Disordered" evidence="5">
    <location>
        <begin position="26"/>
        <end position="95"/>
    </location>
</feature>
<dbReference type="AlphaFoldDB" id="A0A0L0DDV3"/>
<dbReference type="SUPFAM" id="SSF90229">
    <property type="entry name" value="CCCH zinc finger"/>
    <property type="match status" value="1"/>
</dbReference>
<evidence type="ECO:0000259" key="6">
    <source>
        <dbReference type="PROSITE" id="PS50103"/>
    </source>
</evidence>
<dbReference type="InterPro" id="IPR000571">
    <property type="entry name" value="Znf_CCCH"/>
</dbReference>
<dbReference type="Gene3D" id="3.30.1370.110">
    <property type="match status" value="1"/>
</dbReference>
<dbReference type="PROSITE" id="PS50828">
    <property type="entry name" value="SMR"/>
    <property type="match status" value="1"/>
</dbReference>
<dbReference type="InterPro" id="IPR036063">
    <property type="entry name" value="Smr_dom_sf"/>
</dbReference>
<keyword evidence="9" id="KW-1185">Reference proteome</keyword>
<evidence type="ECO:0000313" key="8">
    <source>
        <dbReference type="EMBL" id="KNC49493.1"/>
    </source>
</evidence>
<feature type="compositionally biased region" description="Low complexity" evidence="5">
    <location>
        <begin position="69"/>
        <end position="84"/>
    </location>
</feature>
<evidence type="ECO:0008006" key="10">
    <source>
        <dbReference type="Google" id="ProtNLM"/>
    </source>
</evidence>
<dbReference type="PANTHER" id="PTHR46651:SF1">
    <property type="entry name" value="SMALL MUTS RELATED FAMILY PROTEIN"/>
    <property type="match status" value="1"/>
</dbReference>
<evidence type="ECO:0000256" key="2">
    <source>
        <dbReference type="ARBA" id="ARBA00022771"/>
    </source>
</evidence>
<dbReference type="GeneID" id="25564914"/>
<feature type="compositionally biased region" description="Polar residues" evidence="5">
    <location>
        <begin position="35"/>
        <end position="68"/>
    </location>
</feature>
<dbReference type="InterPro" id="IPR036855">
    <property type="entry name" value="Znf_CCCH_sf"/>
</dbReference>
<feature type="domain" description="Smr" evidence="7">
    <location>
        <begin position="413"/>
        <end position="493"/>
    </location>
</feature>
<keyword evidence="2 4" id="KW-0863">Zinc-finger</keyword>
<evidence type="ECO:0000256" key="1">
    <source>
        <dbReference type="ARBA" id="ARBA00022723"/>
    </source>
</evidence>
<dbReference type="EMBL" id="GL349455">
    <property type="protein sequence ID" value="KNC49493.1"/>
    <property type="molecule type" value="Genomic_DNA"/>
</dbReference>